<evidence type="ECO:0000313" key="6">
    <source>
        <dbReference type="Proteomes" id="UP000235145"/>
    </source>
</evidence>
<dbReference type="InterPro" id="IPR001245">
    <property type="entry name" value="Ser-Thr/Tyr_kinase_cat_dom"/>
</dbReference>
<feature type="region of interest" description="Disordered" evidence="3">
    <location>
        <begin position="28"/>
        <end position="49"/>
    </location>
</feature>
<comment type="caution">
    <text evidence="5">The sequence shown here is derived from an EMBL/GenBank/DDBJ whole genome shotgun (WGS) entry which is preliminary data.</text>
</comment>
<dbReference type="InterPro" id="IPR011009">
    <property type="entry name" value="Kinase-like_dom_sf"/>
</dbReference>
<name>A0A9R1V1T1_LACSA</name>
<keyword evidence="6" id="KW-1185">Reference proteome</keyword>
<keyword evidence="2" id="KW-0472">Membrane</keyword>
<protein>
    <recommendedName>
        <fullName evidence="4">Serine-threonine/tyrosine-protein kinase catalytic domain-containing protein</fullName>
    </recommendedName>
</protein>
<organism evidence="5 6">
    <name type="scientific">Lactuca sativa</name>
    <name type="common">Garden lettuce</name>
    <dbReference type="NCBI Taxonomy" id="4236"/>
    <lineage>
        <taxon>Eukaryota</taxon>
        <taxon>Viridiplantae</taxon>
        <taxon>Streptophyta</taxon>
        <taxon>Embryophyta</taxon>
        <taxon>Tracheophyta</taxon>
        <taxon>Spermatophyta</taxon>
        <taxon>Magnoliopsida</taxon>
        <taxon>eudicotyledons</taxon>
        <taxon>Gunneridae</taxon>
        <taxon>Pentapetalae</taxon>
        <taxon>asterids</taxon>
        <taxon>campanulids</taxon>
        <taxon>Asterales</taxon>
        <taxon>Asteraceae</taxon>
        <taxon>Cichorioideae</taxon>
        <taxon>Cichorieae</taxon>
        <taxon>Lactucinae</taxon>
        <taxon>Lactuca</taxon>
    </lineage>
</organism>
<evidence type="ECO:0000256" key="1">
    <source>
        <dbReference type="ARBA" id="ARBA00004236"/>
    </source>
</evidence>
<evidence type="ECO:0000256" key="3">
    <source>
        <dbReference type="SAM" id="MobiDB-lite"/>
    </source>
</evidence>
<reference evidence="5 6" key="1">
    <citation type="journal article" date="2017" name="Nat. Commun.">
        <title>Genome assembly with in vitro proximity ligation data and whole-genome triplication in lettuce.</title>
        <authorList>
            <person name="Reyes-Chin-Wo S."/>
            <person name="Wang Z."/>
            <person name="Yang X."/>
            <person name="Kozik A."/>
            <person name="Arikit S."/>
            <person name="Song C."/>
            <person name="Xia L."/>
            <person name="Froenicke L."/>
            <person name="Lavelle D.O."/>
            <person name="Truco M.J."/>
            <person name="Xia R."/>
            <person name="Zhu S."/>
            <person name="Xu C."/>
            <person name="Xu H."/>
            <person name="Xu X."/>
            <person name="Cox K."/>
            <person name="Korf I."/>
            <person name="Meyers B.C."/>
            <person name="Michelmore R.W."/>
        </authorList>
    </citation>
    <scope>NUCLEOTIDE SEQUENCE [LARGE SCALE GENOMIC DNA]</scope>
    <source>
        <strain evidence="6">cv. Salinas</strain>
        <tissue evidence="5">Seedlings</tissue>
    </source>
</reference>
<gene>
    <name evidence="5" type="ORF">LSAT_V11C700360590</name>
</gene>
<feature type="compositionally biased region" description="Polar residues" evidence="3">
    <location>
        <begin position="30"/>
        <end position="45"/>
    </location>
</feature>
<accession>A0A9R1V1T1</accession>
<dbReference type="InterPro" id="IPR050823">
    <property type="entry name" value="Plant_Ser_Thr_Prot_Kinase"/>
</dbReference>
<evidence type="ECO:0000256" key="2">
    <source>
        <dbReference type="ARBA" id="ARBA00022475"/>
    </source>
</evidence>
<dbReference type="PANTHER" id="PTHR45621">
    <property type="entry name" value="OS01G0588500 PROTEIN-RELATED"/>
    <property type="match status" value="1"/>
</dbReference>
<dbReference type="GO" id="GO:0004672">
    <property type="term" value="F:protein kinase activity"/>
    <property type="evidence" value="ECO:0007669"/>
    <property type="project" value="InterPro"/>
</dbReference>
<sequence length="270" mass="31082">MISYVTVSNADIVCHFLSFFFKDQIDKSSSKSTDNNLNQCSSTNKDGNDQCEVPLQHEELVATDLKSFTYDELNNYGNMYGELNKFRNDTWFSDLNKVTVYNGWIHKTRYSPSEENTRLPVAIKGLDGYECADRLDLEMLKDFNHPNLEKLIGYYLEGKKLSLVYEFGPTGNFRISSTPVKIAVGIARTLDFLHKIRDQDGSFRGGTVCGPWLDRRKILFDEDFTTKLSGYDITKLIHGCYPEQTRPLHLPDIDDYYPRFSKLLHPISHT</sequence>
<dbReference type="SUPFAM" id="SSF56112">
    <property type="entry name" value="Protein kinase-like (PK-like)"/>
    <property type="match status" value="1"/>
</dbReference>
<proteinExistence type="predicted"/>
<dbReference type="AlphaFoldDB" id="A0A9R1V1T1"/>
<dbReference type="GO" id="GO:0005886">
    <property type="term" value="C:plasma membrane"/>
    <property type="evidence" value="ECO:0007669"/>
    <property type="project" value="UniProtKB-SubCell"/>
</dbReference>
<keyword evidence="2" id="KW-1003">Cell membrane</keyword>
<dbReference type="Pfam" id="PF07714">
    <property type="entry name" value="PK_Tyr_Ser-Thr"/>
    <property type="match status" value="1"/>
</dbReference>
<feature type="domain" description="Serine-threonine/tyrosine-protein kinase catalytic" evidence="4">
    <location>
        <begin position="103"/>
        <end position="174"/>
    </location>
</feature>
<comment type="subcellular location">
    <subcellularLocation>
        <location evidence="1">Cell membrane</location>
    </subcellularLocation>
</comment>
<dbReference type="Gene3D" id="1.10.510.10">
    <property type="entry name" value="Transferase(Phosphotransferase) domain 1"/>
    <property type="match status" value="1"/>
</dbReference>
<evidence type="ECO:0000259" key="4">
    <source>
        <dbReference type="Pfam" id="PF07714"/>
    </source>
</evidence>
<dbReference type="Proteomes" id="UP000235145">
    <property type="component" value="Unassembled WGS sequence"/>
</dbReference>
<evidence type="ECO:0000313" key="5">
    <source>
        <dbReference type="EMBL" id="KAJ0198155.1"/>
    </source>
</evidence>
<dbReference type="EMBL" id="NBSK02000007">
    <property type="protein sequence ID" value="KAJ0198155.1"/>
    <property type="molecule type" value="Genomic_DNA"/>
</dbReference>